<dbReference type="EnsemblProtists" id="EOD27116">
    <property type="protein sequence ID" value="EOD27116"/>
    <property type="gene ID" value="EMIHUDRAFT_205041"/>
</dbReference>
<evidence type="ECO:0000256" key="2">
    <source>
        <dbReference type="SAM" id="Phobius"/>
    </source>
</evidence>
<keyword evidence="2" id="KW-0472">Membrane</keyword>
<evidence type="ECO:0000313" key="4">
    <source>
        <dbReference type="Proteomes" id="UP000013827"/>
    </source>
</evidence>
<keyword evidence="2" id="KW-1133">Transmembrane helix</keyword>
<protein>
    <submittedName>
        <fullName evidence="3">Uncharacterized protein</fullName>
    </submittedName>
</protein>
<dbReference type="KEGG" id="ehx:EMIHUDRAFT_205041"/>
<reference evidence="4" key="1">
    <citation type="journal article" date="2013" name="Nature">
        <title>Pan genome of the phytoplankton Emiliania underpins its global distribution.</title>
        <authorList>
            <person name="Read B.A."/>
            <person name="Kegel J."/>
            <person name="Klute M.J."/>
            <person name="Kuo A."/>
            <person name="Lefebvre S.C."/>
            <person name="Maumus F."/>
            <person name="Mayer C."/>
            <person name="Miller J."/>
            <person name="Monier A."/>
            <person name="Salamov A."/>
            <person name="Young J."/>
            <person name="Aguilar M."/>
            <person name="Claverie J.M."/>
            <person name="Frickenhaus S."/>
            <person name="Gonzalez K."/>
            <person name="Herman E.K."/>
            <person name="Lin Y.C."/>
            <person name="Napier J."/>
            <person name="Ogata H."/>
            <person name="Sarno A.F."/>
            <person name="Shmutz J."/>
            <person name="Schroeder D."/>
            <person name="de Vargas C."/>
            <person name="Verret F."/>
            <person name="von Dassow P."/>
            <person name="Valentin K."/>
            <person name="Van de Peer Y."/>
            <person name="Wheeler G."/>
            <person name="Dacks J.B."/>
            <person name="Delwiche C.F."/>
            <person name="Dyhrman S.T."/>
            <person name="Glockner G."/>
            <person name="John U."/>
            <person name="Richards T."/>
            <person name="Worden A.Z."/>
            <person name="Zhang X."/>
            <person name="Grigoriev I.V."/>
            <person name="Allen A.E."/>
            <person name="Bidle K."/>
            <person name="Borodovsky M."/>
            <person name="Bowler C."/>
            <person name="Brownlee C."/>
            <person name="Cock J.M."/>
            <person name="Elias M."/>
            <person name="Gladyshev V.N."/>
            <person name="Groth M."/>
            <person name="Guda C."/>
            <person name="Hadaegh A."/>
            <person name="Iglesias-Rodriguez M.D."/>
            <person name="Jenkins J."/>
            <person name="Jones B.M."/>
            <person name="Lawson T."/>
            <person name="Leese F."/>
            <person name="Lindquist E."/>
            <person name="Lobanov A."/>
            <person name="Lomsadze A."/>
            <person name="Malik S.B."/>
            <person name="Marsh M.E."/>
            <person name="Mackinder L."/>
            <person name="Mock T."/>
            <person name="Mueller-Roeber B."/>
            <person name="Pagarete A."/>
            <person name="Parker M."/>
            <person name="Probert I."/>
            <person name="Quesneville H."/>
            <person name="Raines C."/>
            <person name="Rensing S.A."/>
            <person name="Riano-Pachon D.M."/>
            <person name="Richier S."/>
            <person name="Rokitta S."/>
            <person name="Shiraiwa Y."/>
            <person name="Soanes D.M."/>
            <person name="van der Giezen M."/>
            <person name="Wahlund T.M."/>
            <person name="Williams B."/>
            <person name="Wilson W."/>
            <person name="Wolfe G."/>
            <person name="Wurch L.L."/>
        </authorList>
    </citation>
    <scope>NUCLEOTIDE SEQUENCE</scope>
</reference>
<proteinExistence type="predicted"/>
<feature type="compositionally biased region" description="Acidic residues" evidence="1">
    <location>
        <begin position="14"/>
        <end position="28"/>
    </location>
</feature>
<feature type="region of interest" description="Disordered" evidence="1">
    <location>
        <begin position="1"/>
        <end position="28"/>
    </location>
</feature>
<dbReference type="HOGENOM" id="CLU_1900156_0_0_1"/>
<dbReference type="GeneID" id="17272662"/>
<reference evidence="3" key="2">
    <citation type="submission" date="2024-10" db="UniProtKB">
        <authorList>
            <consortium name="EnsemblProtists"/>
        </authorList>
    </citation>
    <scope>IDENTIFICATION</scope>
</reference>
<dbReference type="AlphaFoldDB" id="A0A0D3JUD1"/>
<dbReference type="RefSeq" id="XP_005779545.1">
    <property type="nucleotide sequence ID" value="XM_005779488.1"/>
</dbReference>
<sequence>MQFRNPFGQKEEVAVAEEAEGSSSSDEEEWTLDKVAKLGLAGVLSIAVAESVFWILSFPLSSIFYFFATGEWIDLFTQEGQVKFLAFTAGWGALGGAIAQYRTVLTAAAITPWMDENVVKPYLAPFLDRQGSQE</sequence>
<organism evidence="3 4">
    <name type="scientific">Emiliania huxleyi (strain CCMP1516)</name>
    <dbReference type="NCBI Taxonomy" id="280463"/>
    <lineage>
        <taxon>Eukaryota</taxon>
        <taxon>Haptista</taxon>
        <taxon>Haptophyta</taxon>
        <taxon>Prymnesiophyceae</taxon>
        <taxon>Isochrysidales</taxon>
        <taxon>Noelaerhabdaceae</taxon>
        <taxon>Emiliania</taxon>
    </lineage>
</organism>
<dbReference type="PaxDb" id="2903-EOD27116"/>
<evidence type="ECO:0000256" key="1">
    <source>
        <dbReference type="SAM" id="MobiDB-lite"/>
    </source>
</evidence>
<feature type="transmembrane region" description="Helical" evidence="2">
    <location>
        <begin position="40"/>
        <end position="68"/>
    </location>
</feature>
<name>A0A0D3JUD1_EMIH1</name>
<keyword evidence="2" id="KW-0812">Transmembrane</keyword>
<evidence type="ECO:0000313" key="3">
    <source>
        <dbReference type="EnsemblProtists" id="EOD27116"/>
    </source>
</evidence>
<keyword evidence="4" id="KW-1185">Reference proteome</keyword>
<accession>A0A0D3JUD1</accession>
<dbReference type="Proteomes" id="UP000013827">
    <property type="component" value="Unassembled WGS sequence"/>
</dbReference>